<dbReference type="Proteomes" id="UP000009149">
    <property type="component" value="Chromosome"/>
</dbReference>
<sequence>MKTQMFFALLLAFSPVLTTLSLRGKEPIFSQAQNKRHGPPFKGFHRG</sequence>
<evidence type="ECO:0000256" key="1">
    <source>
        <dbReference type="SAM" id="MobiDB-lite"/>
    </source>
</evidence>
<evidence type="ECO:0000313" key="3">
    <source>
        <dbReference type="Proteomes" id="UP000009149"/>
    </source>
</evidence>
<proteinExistence type="predicted"/>
<name>B3DZY4_METI4</name>
<protein>
    <submittedName>
        <fullName evidence="2">Uncharacterized protein</fullName>
    </submittedName>
</protein>
<dbReference type="KEGG" id="min:Minf_0587"/>
<organism evidence="2 3">
    <name type="scientific">Methylacidiphilum infernorum (isolate V4)</name>
    <name type="common">Methylokorus infernorum (strain V4)</name>
    <dbReference type="NCBI Taxonomy" id="481448"/>
    <lineage>
        <taxon>Bacteria</taxon>
        <taxon>Pseudomonadati</taxon>
        <taxon>Verrucomicrobiota</taxon>
        <taxon>Methylacidiphilae</taxon>
        <taxon>Methylacidiphilales</taxon>
        <taxon>Methylacidiphilaceae</taxon>
        <taxon>Methylacidiphilum (ex Ratnadevi et al. 2023)</taxon>
    </lineage>
</organism>
<reference evidence="2 3" key="1">
    <citation type="journal article" date="2008" name="Biol. Direct">
        <title>Complete genome sequence of the extremely acidophilic methanotroph isolate V4, Methylacidiphilum infernorum, a representative of the bacterial phylum Verrucomicrobia.</title>
        <authorList>
            <person name="Hou S."/>
            <person name="Makarova K.S."/>
            <person name="Saw J.H."/>
            <person name="Senin P."/>
            <person name="Ly B.V."/>
            <person name="Zhou Z."/>
            <person name="Ren Y."/>
            <person name="Wang J."/>
            <person name="Galperin M.Y."/>
            <person name="Omelchenko M.V."/>
            <person name="Wolf Y.I."/>
            <person name="Yutin N."/>
            <person name="Koonin E.V."/>
            <person name="Stott M.B."/>
            <person name="Mountain B.W."/>
            <person name="Crowe M.A."/>
            <person name="Smirnova A.V."/>
            <person name="Dunfield P.F."/>
            <person name="Feng L."/>
            <person name="Wang L."/>
            <person name="Alam M."/>
        </authorList>
    </citation>
    <scope>NUCLEOTIDE SEQUENCE [LARGE SCALE GENOMIC DNA]</scope>
    <source>
        <strain evidence="3">Isolate V4</strain>
    </source>
</reference>
<accession>B3DZY4</accession>
<evidence type="ECO:0000313" key="2">
    <source>
        <dbReference type="EMBL" id="ACD82645.1"/>
    </source>
</evidence>
<feature type="compositionally biased region" description="Basic residues" evidence="1">
    <location>
        <begin position="34"/>
        <end position="47"/>
    </location>
</feature>
<dbReference type="HOGENOM" id="CLU_3170117_0_0_0"/>
<dbReference type="AlphaFoldDB" id="B3DZY4"/>
<gene>
    <name evidence="2" type="ordered locus">Minf_0587</name>
</gene>
<dbReference type="EMBL" id="CP000975">
    <property type="protein sequence ID" value="ACD82645.1"/>
    <property type="molecule type" value="Genomic_DNA"/>
</dbReference>
<feature type="region of interest" description="Disordered" evidence="1">
    <location>
        <begin position="28"/>
        <end position="47"/>
    </location>
</feature>